<keyword evidence="1" id="KW-0488">Methylation</keyword>
<keyword evidence="2" id="KW-0472">Membrane</keyword>
<dbReference type="InterPro" id="IPR031982">
    <property type="entry name" value="PilE-like"/>
</dbReference>
<dbReference type="Proteomes" id="UP000190962">
    <property type="component" value="Unassembled WGS sequence"/>
</dbReference>
<dbReference type="EMBL" id="MPNX01000005">
    <property type="protein sequence ID" value="OOY35350.1"/>
    <property type="molecule type" value="Genomic_DNA"/>
</dbReference>
<dbReference type="GO" id="GO:0015628">
    <property type="term" value="P:protein secretion by the type II secretion system"/>
    <property type="evidence" value="ECO:0007669"/>
    <property type="project" value="InterPro"/>
</dbReference>
<dbReference type="STRING" id="2340.JV46_13730"/>
<evidence type="ECO:0000256" key="1">
    <source>
        <dbReference type="ARBA" id="ARBA00022481"/>
    </source>
</evidence>
<evidence type="ECO:0000256" key="2">
    <source>
        <dbReference type="SAM" id="Phobius"/>
    </source>
</evidence>
<protein>
    <submittedName>
        <fullName evidence="3">Type IV pilus prepilin-type N-terminal cleavage protein PilE2</fullName>
    </submittedName>
</protein>
<evidence type="ECO:0000313" key="6">
    <source>
        <dbReference type="Proteomes" id="UP000190962"/>
    </source>
</evidence>
<evidence type="ECO:0000313" key="4">
    <source>
        <dbReference type="EMBL" id="OOY35350.1"/>
    </source>
</evidence>
<dbReference type="SUPFAM" id="SSF54523">
    <property type="entry name" value="Pili subunits"/>
    <property type="match status" value="1"/>
</dbReference>
<sequence length="151" mass="16610">MSTKAGHQDGNSGFSLIELLITIVVIAILASVAYPDYSQFVLKSRRLDAQSELMDLAHRQEKYYAANATYTVNMTNLGYANSVSATTAEGYYRLNVEAATAACPLSRCFLLKAIPLGNQANDRFNIIRLHSSGSKEMKKKNSGSYQTGWDD</sequence>
<dbReference type="GO" id="GO:0043683">
    <property type="term" value="P:type IV pilus assembly"/>
    <property type="evidence" value="ECO:0007669"/>
    <property type="project" value="InterPro"/>
</dbReference>
<accession>A0A0B0H5N2</accession>
<dbReference type="Proteomes" id="UP000030856">
    <property type="component" value="Unassembled WGS sequence"/>
</dbReference>
<gene>
    <name evidence="3" type="primary">pilE1</name>
    <name evidence="4" type="ORF">BOV88_05295</name>
    <name evidence="3" type="ORF">JV46_13730</name>
</gene>
<dbReference type="eggNOG" id="COG4968">
    <property type="taxonomic scope" value="Bacteria"/>
</dbReference>
<keyword evidence="2" id="KW-1133">Transmembrane helix</keyword>
<dbReference type="PROSITE" id="PS00409">
    <property type="entry name" value="PROKAR_NTER_METHYL"/>
    <property type="match status" value="1"/>
</dbReference>
<dbReference type="Pfam" id="PF16732">
    <property type="entry name" value="ComP_DUS"/>
    <property type="match status" value="1"/>
</dbReference>
<dbReference type="PRINTS" id="PR00813">
    <property type="entry name" value="BCTERIALGSPG"/>
</dbReference>
<dbReference type="InterPro" id="IPR012902">
    <property type="entry name" value="N_methyl_site"/>
</dbReference>
<dbReference type="InterPro" id="IPR045584">
    <property type="entry name" value="Pilin-like"/>
</dbReference>
<dbReference type="Pfam" id="PF07963">
    <property type="entry name" value="N_methyl"/>
    <property type="match status" value="1"/>
</dbReference>
<reference evidence="3 5" key="1">
    <citation type="journal article" date="2014" name="BMC Genomics">
        <title>The genome of the intracellular bacterium of the coastal bivalve, Solemya velum: a blueprint for thriving in and out of symbiosis.</title>
        <authorList>
            <person name="Dmytrenko O."/>
            <person name="Russell S.L."/>
            <person name="Loo W.T."/>
            <person name="Fontanez K.M."/>
            <person name="Liao L."/>
            <person name="Roeselers G."/>
            <person name="Sharma R."/>
            <person name="Stewart F.J."/>
            <person name="Newton I.L."/>
            <person name="Woyke T."/>
            <person name="Wu D."/>
            <person name="Lang J.M."/>
            <person name="Eisen J.A."/>
            <person name="Cavanaugh C.M."/>
        </authorList>
    </citation>
    <scope>NUCLEOTIDE SEQUENCE [LARGE SCALE GENOMIC DNA]</scope>
    <source>
        <strain evidence="3 5">WH</strain>
    </source>
</reference>
<evidence type="ECO:0000313" key="3">
    <source>
        <dbReference type="EMBL" id="KHF25518.1"/>
    </source>
</evidence>
<organism evidence="3 5">
    <name type="scientific">Solemya velum gill symbiont</name>
    <dbReference type="NCBI Taxonomy" id="2340"/>
    <lineage>
        <taxon>Bacteria</taxon>
        <taxon>Pseudomonadati</taxon>
        <taxon>Pseudomonadota</taxon>
        <taxon>Gammaproteobacteria</taxon>
        <taxon>sulfur-oxidizing symbionts</taxon>
    </lineage>
</organism>
<dbReference type="NCBIfam" id="TIGR02532">
    <property type="entry name" value="IV_pilin_GFxxxE"/>
    <property type="match status" value="1"/>
</dbReference>
<dbReference type="OrthoDB" id="5296638at2"/>
<dbReference type="AlphaFoldDB" id="A0A0B0H5N2"/>
<keyword evidence="2" id="KW-0812">Transmembrane</keyword>
<reference evidence="4 6" key="2">
    <citation type="submission" date="2016-11" db="EMBL/GenBank/DDBJ databases">
        <title>Mixed transmission modes and dynamic genome evolution in an obligate animal-bacterial symbiosis.</title>
        <authorList>
            <person name="Russell S.L."/>
            <person name="Corbett-Detig R.B."/>
            <person name="Cavanaugh C.M."/>
        </authorList>
    </citation>
    <scope>NUCLEOTIDE SEQUENCE [LARGE SCALE GENOMIC DNA]</scope>
    <source>
        <strain evidence="4">MA-KB16</strain>
    </source>
</reference>
<evidence type="ECO:0000313" key="5">
    <source>
        <dbReference type="Proteomes" id="UP000030856"/>
    </source>
</evidence>
<dbReference type="EMBL" id="JRAA01000001">
    <property type="protein sequence ID" value="KHF25518.1"/>
    <property type="molecule type" value="Genomic_DNA"/>
</dbReference>
<dbReference type="GO" id="GO:0015627">
    <property type="term" value="C:type II protein secretion system complex"/>
    <property type="evidence" value="ECO:0007669"/>
    <property type="project" value="InterPro"/>
</dbReference>
<dbReference type="InterPro" id="IPR000983">
    <property type="entry name" value="Bac_GSPG_pilin"/>
</dbReference>
<name>A0A0B0H5N2_SOVGS</name>
<dbReference type="Gene3D" id="3.30.700.10">
    <property type="entry name" value="Glycoprotein, Type 4 Pilin"/>
    <property type="match status" value="1"/>
</dbReference>
<dbReference type="RefSeq" id="WP_052131911.1">
    <property type="nucleotide sequence ID" value="NZ_JRAA01000001.1"/>
</dbReference>
<comment type="caution">
    <text evidence="3">The sequence shown here is derived from an EMBL/GenBank/DDBJ whole genome shotgun (WGS) entry which is preliminary data.</text>
</comment>
<keyword evidence="5" id="KW-1185">Reference proteome</keyword>
<proteinExistence type="predicted"/>
<feature type="transmembrane region" description="Helical" evidence="2">
    <location>
        <begin position="12"/>
        <end position="34"/>
    </location>
</feature>